<evidence type="ECO:0000313" key="2">
    <source>
        <dbReference type="Proteomes" id="UP000286701"/>
    </source>
</evidence>
<dbReference type="AlphaFoldDB" id="A0A444MLY3"/>
<name>A0A444MLY3_9SPHI</name>
<keyword evidence="2" id="KW-1185">Reference proteome</keyword>
<dbReference type="EMBL" id="SBIW01000007">
    <property type="protein sequence ID" value="RWY50290.1"/>
    <property type="molecule type" value="Genomic_DNA"/>
</dbReference>
<dbReference type="RefSeq" id="WP_128535021.1">
    <property type="nucleotide sequence ID" value="NZ_SBIW01000007.1"/>
</dbReference>
<dbReference type="PROSITE" id="PS51257">
    <property type="entry name" value="PROKAR_LIPOPROTEIN"/>
    <property type="match status" value="1"/>
</dbReference>
<comment type="caution">
    <text evidence="1">The sequence shown here is derived from an EMBL/GenBank/DDBJ whole genome shotgun (WGS) entry which is preliminary data.</text>
</comment>
<protein>
    <recommendedName>
        <fullName evidence="3">Lipocalin-like domain-containing protein</fullName>
    </recommendedName>
</protein>
<dbReference type="Proteomes" id="UP000286701">
    <property type="component" value="Unassembled WGS sequence"/>
</dbReference>
<dbReference type="OrthoDB" id="769134at2"/>
<evidence type="ECO:0000313" key="1">
    <source>
        <dbReference type="EMBL" id="RWY50290.1"/>
    </source>
</evidence>
<evidence type="ECO:0008006" key="3">
    <source>
        <dbReference type="Google" id="ProtNLM"/>
    </source>
</evidence>
<accession>A0A444MLY3</accession>
<gene>
    <name evidence="1" type="ORF">EPL05_16210</name>
</gene>
<proteinExistence type="predicted"/>
<sequence length="155" mass="16783">MRYATLTRFSLLLVVVMISISSCKKSGTVPKSLLGTWNEPAFPSGFSRSVSFYSDGKFAAVFTAYPNPLSGGSSSTITTSYTGTFTVKGDSLLSNITTMAEQENTNTPVTSPSNQKLYEYATFKVSGNTLMLKYTTYPADAPVATEAKFTRFLPD</sequence>
<reference evidence="1 2" key="1">
    <citation type="submission" date="2019-01" db="EMBL/GenBank/DDBJ databases">
        <title>Mucilaginibacter antarcticum sp. nov., isolated from antarctic soil.</title>
        <authorList>
            <person name="Yan Y.-Q."/>
            <person name="Du Z.-J."/>
        </authorList>
    </citation>
    <scope>NUCLEOTIDE SEQUENCE [LARGE SCALE GENOMIC DNA]</scope>
    <source>
        <strain evidence="1 2">F01003</strain>
    </source>
</reference>
<organism evidence="1 2">
    <name type="scientific">Mucilaginibacter gilvus</name>
    <dbReference type="NCBI Taxonomy" id="2305909"/>
    <lineage>
        <taxon>Bacteria</taxon>
        <taxon>Pseudomonadati</taxon>
        <taxon>Bacteroidota</taxon>
        <taxon>Sphingobacteriia</taxon>
        <taxon>Sphingobacteriales</taxon>
        <taxon>Sphingobacteriaceae</taxon>
        <taxon>Mucilaginibacter</taxon>
    </lineage>
</organism>